<proteinExistence type="inferred from homology"/>
<accession>A0A345T230</accession>
<dbReference type="Proteomes" id="UP000249340">
    <property type="component" value="Chromosome"/>
</dbReference>
<dbReference type="InterPro" id="IPR045214">
    <property type="entry name" value="Surf1/Surf4"/>
</dbReference>
<evidence type="ECO:0000256" key="4">
    <source>
        <dbReference type="ARBA" id="ARBA00022989"/>
    </source>
</evidence>
<feature type="transmembrane region" description="Helical" evidence="6">
    <location>
        <begin position="220"/>
        <end position="241"/>
    </location>
</feature>
<name>A0A345T230_9ACTN</name>
<keyword evidence="3 6" id="KW-0812">Transmembrane</keyword>
<keyword evidence="4 6" id="KW-1133">Transmembrane helix</keyword>
<evidence type="ECO:0000313" key="9">
    <source>
        <dbReference type="Proteomes" id="UP000249340"/>
    </source>
</evidence>
<dbReference type="PANTHER" id="PTHR23427:SF2">
    <property type="entry name" value="SURFEIT LOCUS PROTEIN 1"/>
    <property type="match status" value="1"/>
</dbReference>
<dbReference type="PANTHER" id="PTHR23427">
    <property type="entry name" value="SURFEIT LOCUS PROTEIN"/>
    <property type="match status" value="1"/>
</dbReference>
<dbReference type="PROSITE" id="PS50895">
    <property type="entry name" value="SURF1"/>
    <property type="match status" value="1"/>
</dbReference>
<evidence type="ECO:0000313" key="8">
    <source>
        <dbReference type="EMBL" id="AXI80035.1"/>
    </source>
</evidence>
<feature type="compositionally biased region" description="Low complexity" evidence="7">
    <location>
        <begin position="254"/>
        <end position="276"/>
    </location>
</feature>
<evidence type="ECO:0000256" key="3">
    <source>
        <dbReference type="ARBA" id="ARBA00022692"/>
    </source>
</evidence>
<protein>
    <recommendedName>
        <fullName evidence="6">SURF1-like protein</fullName>
    </recommendedName>
</protein>
<keyword evidence="6" id="KW-1003">Cell membrane</keyword>
<keyword evidence="9" id="KW-1185">Reference proteome</keyword>
<evidence type="ECO:0000256" key="6">
    <source>
        <dbReference type="RuleBase" id="RU363076"/>
    </source>
</evidence>
<dbReference type="RefSeq" id="WP_111490361.1">
    <property type="nucleotide sequence ID" value="NZ_CP031264.1"/>
</dbReference>
<gene>
    <name evidence="8" type="ORF">C7M71_024165</name>
</gene>
<dbReference type="EMBL" id="CP031264">
    <property type="protein sequence ID" value="AXI80035.1"/>
    <property type="molecule type" value="Genomic_DNA"/>
</dbReference>
<dbReference type="GO" id="GO:0005886">
    <property type="term" value="C:plasma membrane"/>
    <property type="evidence" value="ECO:0007669"/>
    <property type="project" value="UniProtKB-SubCell"/>
</dbReference>
<evidence type="ECO:0000256" key="7">
    <source>
        <dbReference type="SAM" id="MobiDB-lite"/>
    </source>
</evidence>
<dbReference type="KEGG" id="stri:C7M71_024165"/>
<keyword evidence="5 6" id="KW-0472">Membrane</keyword>
<feature type="region of interest" description="Disordered" evidence="7">
    <location>
        <begin position="249"/>
        <end position="276"/>
    </location>
</feature>
<reference evidence="9" key="1">
    <citation type="submission" date="2018-07" db="EMBL/GenBank/DDBJ databases">
        <title>Streptacidiphilus bronchialis DSM 106435 chromosome.</title>
        <authorList>
            <person name="Batra D."/>
            <person name="Gulvik C.A."/>
        </authorList>
    </citation>
    <scope>NUCLEOTIDE SEQUENCE [LARGE SCALE GENOMIC DNA]</scope>
    <source>
        <strain evidence="9">DSM 106435</strain>
    </source>
</reference>
<sequence length="276" mass="30069">MYRFLLSRRWVITTLLALLLVPVMIRLGFWQLHRHEARVARNTLIADNLAAKPVPIGSLTSPGFQVPGDLTWRTVSASGHYDPAHEFVVRQRTDSGGDRIGYFVITPLVTDDGDTVLVNRGWVDSGDDATAYPKVPAAPSGEVTVTGRLRADETSRSSGIRERGGLPDRQYMLINSGQQADRLSGPVLGGYIELASTAPEPRVHAQQLPQPDHSDIGPHMAYAVQWWLFTAMVPVGWVVLVRREAKDLRAQRTAEQAEAAGGEPEPSPAPAAVAGQ</sequence>
<evidence type="ECO:0000256" key="2">
    <source>
        <dbReference type="ARBA" id="ARBA00007165"/>
    </source>
</evidence>
<dbReference type="InterPro" id="IPR002994">
    <property type="entry name" value="Surf1/Shy1"/>
</dbReference>
<dbReference type="AlphaFoldDB" id="A0A345T230"/>
<organism evidence="8 9">
    <name type="scientific">Peterkaempfera bronchialis</name>
    <dbReference type="NCBI Taxonomy" id="2126346"/>
    <lineage>
        <taxon>Bacteria</taxon>
        <taxon>Bacillati</taxon>
        <taxon>Actinomycetota</taxon>
        <taxon>Actinomycetes</taxon>
        <taxon>Kitasatosporales</taxon>
        <taxon>Streptomycetaceae</taxon>
        <taxon>Peterkaempfera</taxon>
    </lineage>
</organism>
<comment type="subcellular location">
    <subcellularLocation>
        <location evidence="6">Cell membrane</location>
        <topology evidence="6">Multi-pass membrane protein</topology>
    </subcellularLocation>
    <subcellularLocation>
        <location evidence="1">Membrane</location>
    </subcellularLocation>
</comment>
<evidence type="ECO:0000256" key="5">
    <source>
        <dbReference type="ARBA" id="ARBA00023136"/>
    </source>
</evidence>
<dbReference type="OrthoDB" id="9807214at2"/>
<evidence type="ECO:0000256" key="1">
    <source>
        <dbReference type="ARBA" id="ARBA00004370"/>
    </source>
</evidence>
<comment type="caution">
    <text evidence="6">Lacks conserved residue(s) required for the propagation of feature annotation.</text>
</comment>
<dbReference type="CDD" id="cd06662">
    <property type="entry name" value="SURF1"/>
    <property type="match status" value="1"/>
</dbReference>
<dbReference type="Pfam" id="PF02104">
    <property type="entry name" value="SURF1"/>
    <property type="match status" value="1"/>
</dbReference>
<comment type="similarity">
    <text evidence="2 6">Belongs to the SURF1 family.</text>
</comment>